<evidence type="ECO:0000256" key="3">
    <source>
        <dbReference type="ARBA" id="ARBA00022763"/>
    </source>
</evidence>
<comment type="caution">
    <text evidence="9">The sequence shown here is derived from an EMBL/GenBank/DDBJ whole genome shotgun (WGS) entry which is preliminary data.</text>
</comment>
<dbReference type="Proteomes" id="UP000741282">
    <property type="component" value="Unassembled WGS sequence"/>
</dbReference>
<reference evidence="9" key="2">
    <citation type="journal article" date="2021" name="Microbiome">
        <title>Successional dynamics and alternative stable states in a saline activated sludge microbial community over 9 years.</title>
        <authorList>
            <person name="Wang Y."/>
            <person name="Ye J."/>
            <person name="Ju F."/>
            <person name="Liu L."/>
            <person name="Boyd J.A."/>
            <person name="Deng Y."/>
            <person name="Parks D.H."/>
            <person name="Jiang X."/>
            <person name="Yin X."/>
            <person name="Woodcroft B.J."/>
            <person name="Tyson G.W."/>
            <person name="Hugenholtz P."/>
            <person name="Polz M.F."/>
            <person name="Zhang T."/>
        </authorList>
    </citation>
    <scope>NUCLEOTIDE SEQUENCE</scope>
    <source>
        <strain evidence="9">HKST-UBA17</strain>
    </source>
</reference>
<dbReference type="SUPFAM" id="SSF57863">
    <property type="entry name" value="ArfGap/RecO-like zinc finger"/>
    <property type="match status" value="1"/>
</dbReference>
<evidence type="ECO:0000256" key="1">
    <source>
        <dbReference type="ARBA" id="ARBA00007452"/>
    </source>
</evidence>
<sequence length="207" mass="23475">MALVKDNVLVIKGVNFSEADRIITVFGSKRGRFALIAKGVRKIESKNRPSVQTLSISSITYYEGRNLGSLIEASLEFAPILDHQQVKEISKVLLMINKMLPEDEPETEVYTRLVALVHGDVSRRAVNKFRMWLLEYLGYLPDMRKCTKCNSNKELKFINIANLQMFCSNCATELVLGSTLHPVSDVRYESDLMDTALERVVMEIIES</sequence>
<dbReference type="Gene3D" id="2.40.50.140">
    <property type="entry name" value="Nucleic acid-binding proteins"/>
    <property type="match status" value="1"/>
</dbReference>
<dbReference type="Pfam" id="PF11967">
    <property type="entry name" value="RecO_N"/>
    <property type="match status" value="1"/>
</dbReference>
<dbReference type="AlphaFoldDB" id="A0A955KXS6"/>
<keyword evidence="4 7" id="KW-0233">DNA recombination</keyword>
<evidence type="ECO:0000256" key="4">
    <source>
        <dbReference type="ARBA" id="ARBA00023172"/>
    </source>
</evidence>
<dbReference type="Pfam" id="PF02565">
    <property type="entry name" value="RecO_C"/>
    <property type="match status" value="1"/>
</dbReference>
<dbReference type="HAMAP" id="MF_00201">
    <property type="entry name" value="RecO"/>
    <property type="match status" value="1"/>
</dbReference>
<dbReference type="GO" id="GO:0006310">
    <property type="term" value="P:DNA recombination"/>
    <property type="evidence" value="ECO:0007669"/>
    <property type="project" value="UniProtKB-UniRule"/>
</dbReference>
<dbReference type="PANTHER" id="PTHR33991:SF1">
    <property type="entry name" value="DNA REPAIR PROTEIN RECO"/>
    <property type="match status" value="1"/>
</dbReference>
<dbReference type="InterPro" id="IPR022572">
    <property type="entry name" value="DNA_rep/recomb_RecO_N"/>
</dbReference>
<dbReference type="NCBIfam" id="TIGR00613">
    <property type="entry name" value="reco"/>
    <property type="match status" value="1"/>
</dbReference>
<organism evidence="9 10">
    <name type="scientific">Candidatus Dojkabacteria bacterium</name>
    <dbReference type="NCBI Taxonomy" id="2099670"/>
    <lineage>
        <taxon>Bacteria</taxon>
        <taxon>Candidatus Dojkabacteria</taxon>
    </lineage>
</organism>
<dbReference type="InterPro" id="IPR012340">
    <property type="entry name" value="NA-bd_OB-fold"/>
</dbReference>
<dbReference type="InterPro" id="IPR037278">
    <property type="entry name" value="ARFGAP/RecO"/>
</dbReference>
<comment type="similarity">
    <text evidence="1 7">Belongs to the RecO family.</text>
</comment>
<dbReference type="SUPFAM" id="SSF50249">
    <property type="entry name" value="Nucleic acid-binding proteins"/>
    <property type="match status" value="1"/>
</dbReference>
<keyword evidence="5 7" id="KW-0234">DNA repair</keyword>
<protein>
    <recommendedName>
        <fullName evidence="2 7">DNA repair protein RecO</fullName>
    </recommendedName>
    <alternativeName>
        <fullName evidence="6 7">Recombination protein O</fullName>
    </alternativeName>
</protein>
<dbReference type="PANTHER" id="PTHR33991">
    <property type="entry name" value="DNA REPAIR PROTEIN RECO"/>
    <property type="match status" value="1"/>
</dbReference>
<proteinExistence type="inferred from homology"/>
<evidence type="ECO:0000256" key="2">
    <source>
        <dbReference type="ARBA" id="ARBA00021310"/>
    </source>
</evidence>
<dbReference type="GO" id="GO:0006302">
    <property type="term" value="P:double-strand break repair"/>
    <property type="evidence" value="ECO:0007669"/>
    <property type="project" value="TreeGrafter"/>
</dbReference>
<evidence type="ECO:0000259" key="8">
    <source>
        <dbReference type="Pfam" id="PF11967"/>
    </source>
</evidence>
<evidence type="ECO:0000313" key="10">
    <source>
        <dbReference type="Proteomes" id="UP000741282"/>
    </source>
</evidence>
<dbReference type="InterPro" id="IPR003717">
    <property type="entry name" value="RecO"/>
</dbReference>
<evidence type="ECO:0000256" key="7">
    <source>
        <dbReference type="HAMAP-Rule" id="MF_00201"/>
    </source>
</evidence>
<name>A0A955KXS6_9BACT</name>
<dbReference type="InterPro" id="IPR042242">
    <property type="entry name" value="RecO_C"/>
</dbReference>
<evidence type="ECO:0000256" key="5">
    <source>
        <dbReference type="ARBA" id="ARBA00023204"/>
    </source>
</evidence>
<comment type="function">
    <text evidence="7">Involved in DNA repair and RecF pathway recombination.</text>
</comment>
<dbReference type="Gene3D" id="1.20.1440.120">
    <property type="entry name" value="Recombination protein O, C-terminal domain"/>
    <property type="match status" value="1"/>
</dbReference>
<accession>A0A955KXS6</accession>
<reference evidence="9" key="1">
    <citation type="submission" date="2020-04" db="EMBL/GenBank/DDBJ databases">
        <authorList>
            <person name="Zhang T."/>
        </authorList>
    </citation>
    <scope>NUCLEOTIDE SEQUENCE</scope>
    <source>
        <strain evidence="9">HKST-UBA17</strain>
    </source>
</reference>
<dbReference type="EMBL" id="JAGQLN010000002">
    <property type="protein sequence ID" value="MCA9376415.1"/>
    <property type="molecule type" value="Genomic_DNA"/>
</dbReference>
<evidence type="ECO:0000313" key="9">
    <source>
        <dbReference type="EMBL" id="MCA9376415.1"/>
    </source>
</evidence>
<evidence type="ECO:0000256" key="6">
    <source>
        <dbReference type="ARBA" id="ARBA00033409"/>
    </source>
</evidence>
<gene>
    <name evidence="7 9" type="primary">recO</name>
    <name evidence="9" type="ORF">KC685_00660</name>
</gene>
<dbReference type="GO" id="GO:0043590">
    <property type="term" value="C:bacterial nucleoid"/>
    <property type="evidence" value="ECO:0007669"/>
    <property type="project" value="TreeGrafter"/>
</dbReference>
<keyword evidence="3 7" id="KW-0227">DNA damage</keyword>
<feature type="domain" description="DNA replication/recombination mediator RecO N-terminal" evidence="8">
    <location>
        <begin position="1"/>
        <end position="75"/>
    </location>
</feature>